<comment type="caution">
    <text evidence="2">The sequence shown here is derived from an EMBL/GenBank/DDBJ whole genome shotgun (WGS) entry which is preliminary data.</text>
</comment>
<protein>
    <recommendedName>
        <fullName evidence="1">NAD(P)-binding domain-containing protein</fullName>
    </recommendedName>
</protein>
<dbReference type="PANTHER" id="PTHR48079:SF6">
    <property type="entry name" value="NAD(P)-BINDING DOMAIN-CONTAINING PROTEIN-RELATED"/>
    <property type="match status" value="1"/>
</dbReference>
<evidence type="ECO:0000259" key="1">
    <source>
        <dbReference type="Pfam" id="PF13460"/>
    </source>
</evidence>
<name>A0A8T9BPQ4_9HELO</name>
<dbReference type="AlphaFoldDB" id="A0A8T9BPQ4"/>
<dbReference type="GO" id="GO:0005737">
    <property type="term" value="C:cytoplasm"/>
    <property type="evidence" value="ECO:0007669"/>
    <property type="project" value="TreeGrafter"/>
</dbReference>
<accession>A0A8T9BPQ4</accession>
<sequence length="333" mass="36415">MTKLFFLGATGHIGGAVVKAILAQYPDVELTALVRDQNKARRLEQAFSRTRAVVGDLNNVDLIESESKAAGIVINQLDGSPAAIRAVLRGLAARTERGFYIQTSGAFLIGEEGSGDRASEKVWNDVLDIERITTMPPGRYHQRTDQLLRDGSSNTNIAIVSPTVVYGLSASTENQIPITIRDIIATAKKLSAGFTMSQGRNILGYVHVNDLADVYVKLVKDAMKGSKSESRLWGTHAYYFANGEEISFAGYMETLVKILLAKGAIPTDLIKEIGTESDDAEREIVNETAIFHGYGTNVRCRSERAETSLGWKPKEPSLRDTLPEVVDLVLSRK</sequence>
<reference evidence="2 3" key="1">
    <citation type="submission" date="2018-05" db="EMBL/GenBank/DDBJ databases">
        <title>Whole genome sequencing for identification of molecular markers to develop diagnostic detection tools for the regulated plant pathogen Lachnellula willkommii.</title>
        <authorList>
            <person name="Giroux E."/>
            <person name="Bilodeau G."/>
        </authorList>
    </citation>
    <scope>NUCLEOTIDE SEQUENCE [LARGE SCALE GENOMIC DNA]</scope>
    <source>
        <strain evidence="2 3">CBS 203.66</strain>
    </source>
</reference>
<dbReference type="InterPro" id="IPR051783">
    <property type="entry name" value="NAD(P)-dependent_oxidoreduct"/>
</dbReference>
<dbReference type="GO" id="GO:0004029">
    <property type="term" value="F:aldehyde dehydrogenase (NAD+) activity"/>
    <property type="evidence" value="ECO:0007669"/>
    <property type="project" value="TreeGrafter"/>
</dbReference>
<dbReference type="SUPFAM" id="SSF51735">
    <property type="entry name" value="NAD(P)-binding Rossmann-fold domains"/>
    <property type="match status" value="1"/>
</dbReference>
<dbReference type="PANTHER" id="PTHR48079">
    <property type="entry name" value="PROTEIN YEEZ"/>
    <property type="match status" value="1"/>
</dbReference>
<dbReference type="InterPro" id="IPR016040">
    <property type="entry name" value="NAD(P)-bd_dom"/>
</dbReference>
<keyword evidence="3" id="KW-1185">Reference proteome</keyword>
<dbReference type="Proteomes" id="UP000469559">
    <property type="component" value="Unassembled WGS sequence"/>
</dbReference>
<dbReference type="OrthoDB" id="2130169at2759"/>
<evidence type="ECO:0000313" key="3">
    <source>
        <dbReference type="Proteomes" id="UP000469559"/>
    </source>
</evidence>
<dbReference type="Pfam" id="PF13460">
    <property type="entry name" value="NAD_binding_10"/>
    <property type="match status" value="1"/>
</dbReference>
<proteinExistence type="predicted"/>
<dbReference type="Gene3D" id="3.40.50.720">
    <property type="entry name" value="NAD(P)-binding Rossmann-like Domain"/>
    <property type="match status" value="1"/>
</dbReference>
<dbReference type="InterPro" id="IPR036291">
    <property type="entry name" value="NAD(P)-bd_dom_sf"/>
</dbReference>
<gene>
    <name evidence="2" type="ORF">LARI1_G000171</name>
</gene>
<evidence type="ECO:0000313" key="2">
    <source>
        <dbReference type="EMBL" id="TVY21775.1"/>
    </source>
</evidence>
<organism evidence="2 3">
    <name type="scientific">Lachnellula arida</name>
    <dbReference type="NCBI Taxonomy" id="1316785"/>
    <lineage>
        <taxon>Eukaryota</taxon>
        <taxon>Fungi</taxon>
        <taxon>Dikarya</taxon>
        <taxon>Ascomycota</taxon>
        <taxon>Pezizomycotina</taxon>
        <taxon>Leotiomycetes</taxon>
        <taxon>Helotiales</taxon>
        <taxon>Lachnaceae</taxon>
        <taxon>Lachnellula</taxon>
    </lineage>
</organism>
<feature type="domain" description="NAD(P)-binding" evidence="1">
    <location>
        <begin position="8"/>
        <end position="164"/>
    </location>
</feature>
<dbReference type="EMBL" id="QGMF01000006">
    <property type="protein sequence ID" value="TVY21775.1"/>
    <property type="molecule type" value="Genomic_DNA"/>
</dbReference>